<evidence type="ECO:0000259" key="7">
    <source>
        <dbReference type="Pfam" id="PF17827"/>
    </source>
</evidence>
<feature type="domain" description="Release factor glutamine methyltransferase N-terminal" evidence="7">
    <location>
        <begin position="9"/>
        <end position="77"/>
    </location>
</feature>
<dbReference type="NCBIfam" id="TIGR03534">
    <property type="entry name" value="RF_mod_PrmC"/>
    <property type="match status" value="1"/>
</dbReference>
<evidence type="ECO:0000256" key="4">
    <source>
        <dbReference type="ARBA" id="ARBA00048391"/>
    </source>
</evidence>
<dbReference type="Pfam" id="PF17827">
    <property type="entry name" value="PrmC_N"/>
    <property type="match status" value="1"/>
</dbReference>
<dbReference type="HAMAP" id="MF_02126">
    <property type="entry name" value="RF_methyltr_PrmC"/>
    <property type="match status" value="1"/>
</dbReference>
<evidence type="ECO:0000313" key="8">
    <source>
        <dbReference type="EMBL" id="MUH71155.1"/>
    </source>
</evidence>
<organism evidence="8 9">
    <name type="scientific">Psychrosphaera haliotis</name>
    <dbReference type="NCBI Taxonomy" id="555083"/>
    <lineage>
        <taxon>Bacteria</taxon>
        <taxon>Pseudomonadati</taxon>
        <taxon>Pseudomonadota</taxon>
        <taxon>Gammaproteobacteria</taxon>
        <taxon>Alteromonadales</taxon>
        <taxon>Pseudoalteromonadaceae</taxon>
        <taxon>Psychrosphaera</taxon>
    </lineage>
</organism>
<feature type="binding site" evidence="5">
    <location>
        <begin position="191"/>
        <end position="194"/>
    </location>
    <ligand>
        <name>substrate</name>
    </ligand>
</feature>
<dbReference type="Gene3D" id="3.40.50.150">
    <property type="entry name" value="Vaccinia Virus protein VP39"/>
    <property type="match status" value="1"/>
</dbReference>
<dbReference type="GO" id="GO:0102559">
    <property type="term" value="F:peptide chain release factor N(5)-glutamine methyltransferase activity"/>
    <property type="evidence" value="ECO:0007669"/>
    <property type="project" value="UniProtKB-EC"/>
</dbReference>
<name>A0A6N8F3H9_9GAMM</name>
<dbReference type="AlphaFoldDB" id="A0A6N8F3H9"/>
<sequence>MSEPSIKAAIDDAALAFKKMSDTAKLDAEILLLHVIEKPKAYLFTWPDAVLTTEQLEYFTSLVEQRLLGHPIAHLIGKRDFWTLTLEVNNSTLIPRPDTELLVETVLSSISDFDFPMNGKGLDLGTGTGAIALSLASELPEMAWLGADFNKDAVELATRNKSLNNINNCTFIQSDWYSAVHEQRFDIIVSNPPYIDPQDPHLDLGDVRFEPKSALTAGDQGKSDLIHIIEQAPNYLNKQGLIALEHGYDQAEFVRQCLFDNGFKNINTFIDLGQNDRITIGYF</sequence>
<proteinExistence type="inferred from homology"/>
<dbReference type="SUPFAM" id="SSF53335">
    <property type="entry name" value="S-adenosyl-L-methionine-dependent methyltransferases"/>
    <property type="match status" value="1"/>
</dbReference>
<dbReference type="Pfam" id="PF05175">
    <property type="entry name" value="MTS"/>
    <property type="match status" value="1"/>
</dbReference>
<dbReference type="InterPro" id="IPR002052">
    <property type="entry name" value="DNA_methylase_N6_adenine_CS"/>
</dbReference>
<evidence type="ECO:0000256" key="1">
    <source>
        <dbReference type="ARBA" id="ARBA00022603"/>
    </source>
</evidence>
<feature type="binding site" evidence="5">
    <location>
        <position position="148"/>
    </location>
    <ligand>
        <name>S-adenosyl-L-methionine</name>
        <dbReference type="ChEBI" id="CHEBI:59789"/>
    </ligand>
</feature>
<feature type="binding site" evidence="5">
    <location>
        <begin position="125"/>
        <end position="129"/>
    </location>
    <ligand>
        <name>S-adenosyl-L-methionine</name>
        <dbReference type="ChEBI" id="CHEBI:59789"/>
    </ligand>
</feature>
<gene>
    <name evidence="5 8" type="primary">prmC</name>
    <name evidence="8" type="ORF">GNP35_00810</name>
</gene>
<feature type="domain" description="Methyltransferase small" evidence="6">
    <location>
        <begin position="100"/>
        <end position="203"/>
    </location>
</feature>
<dbReference type="Gene3D" id="1.10.8.10">
    <property type="entry name" value="DNA helicase RuvA subunit, C-terminal domain"/>
    <property type="match status" value="1"/>
</dbReference>
<dbReference type="InterPro" id="IPR019874">
    <property type="entry name" value="RF_methyltr_PrmC"/>
</dbReference>
<dbReference type="EMBL" id="WOCD01000001">
    <property type="protein sequence ID" value="MUH71155.1"/>
    <property type="molecule type" value="Genomic_DNA"/>
</dbReference>
<dbReference type="InterPro" id="IPR007848">
    <property type="entry name" value="Small_mtfrase_dom"/>
</dbReference>
<dbReference type="InterPro" id="IPR040758">
    <property type="entry name" value="PrmC_N"/>
</dbReference>
<dbReference type="PANTHER" id="PTHR18895">
    <property type="entry name" value="HEMK METHYLTRANSFERASE"/>
    <property type="match status" value="1"/>
</dbReference>
<dbReference type="GO" id="GO:0032259">
    <property type="term" value="P:methylation"/>
    <property type="evidence" value="ECO:0007669"/>
    <property type="project" value="UniProtKB-KW"/>
</dbReference>
<accession>A0A6N8F3H9</accession>
<comment type="caution">
    <text evidence="8">The sequence shown here is derived from an EMBL/GenBank/DDBJ whole genome shotgun (WGS) entry which is preliminary data.</text>
</comment>
<reference evidence="8 9" key="1">
    <citation type="submission" date="2019-11" db="EMBL/GenBank/DDBJ databases">
        <title>P. haliotis isolates from Z. marina roots.</title>
        <authorList>
            <person name="Cohen M."/>
            <person name="Jospin G."/>
            <person name="Eisen J.A."/>
            <person name="Coil D.A."/>
        </authorList>
    </citation>
    <scope>NUCLEOTIDE SEQUENCE [LARGE SCALE GENOMIC DNA]</scope>
    <source>
        <strain evidence="8 9">UCD-MCMsp1aY</strain>
    </source>
</reference>
<evidence type="ECO:0000256" key="2">
    <source>
        <dbReference type="ARBA" id="ARBA00022679"/>
    </source>
</evidence>
<dbReference type="InterPro" id="IPR029063">
    <property type="entry name" value="SAM-dependent_MTases_sf"/>
</dbReference>
<protein>
    <recommendedName>
        <fullName evidence="5">Release factor glutamine methyltransferase</fullName>
        <shortName evidence="5">RF MTase</shortName>
        <ecNumber evidence="5">2.1.1.297</ecNumber>
    </recommendedName>
    <alternativeName>
        <fullName evidence="5">N5-glutamine methyltransferase PrmC</fullName>
    </alternativeName>
    <alternativeName>
        <fullName evidence="5">Protein-(glutamine-N5) MTase PrmC</fullName>
    </alternativeName>
    <alternativeName>
        <fullName evidence="5">Protein-glutamine N-methyltransferase PrmC</fullName>
    </alternativeName>
</protein>
<dbReference type="InterPro" id="IPR050320">
    <property type="entry name" value="N5-glutamine_MTase"/>
</dbReference>
<dbReference type="FunFam" id="3.40.50.150:FF:000053">
    <property type="entry name" value="Release factor glutamine methyltransferase"/>
    <property type="match status" value="1"/>
</dbReference>
<dbReference type="GO" id="GO:0003676">
    <property type="term" value="F:nucleic acid binding"/>
    <property type="evidence" value="ECO:0007669"/>
    <property type="project" value="InterPro"/>
</dbReference>
<comment type="similarity">
    <text evidence="5">Belongs to the protein N5-glutamine methyltransferase family. PrmC subfamily.</text>
</comment>
<feature type="binding site" evidence="5">
    <location>
        <position position="176"/>
    </location>
    <ligand>
        <name>S-adenosyl-L-methionine</name>
        <dbReference type="ChEBI" id="CHEBI:59789"/>
    </ligand>
</feature>
<dbReference type="Proteomes" id="UP000439994">
    <property type="component" value="Unassembled WGS sequence"/>
</dbReference>
<evidence type="ECO:0000256" key="3">
    <source>
        <dbReference type="ARBA" id="ARBA00022691"/>
    </source>
</evidence>
<keyword evidence="1 5" id="KW-0489">Methyltransferase</keyword>
<keyword evidence="2 5" id="KW-0808">Transferase</keyword>
<comment type="catalytic activity">
    <reaction evidence="4 5">
        <text>L-glutaminyl-[peptide chain release factor] + S-adenosyl-L-methionine = N(5)-methyl-L-glutaminyl-[peptide chain release factor] + S-adenosyl-L-homocysteine + H(+)</text>
        <dbReference type="Rhea" id="RHEA:42896"/>
        <dbReference type="Rhea" id="RHEA-COMP:10271"/>
        <dbReference type="Rhea" id="RHEA-COMP:10272"/>
        <dbReference type="ChEBI" id="CHEBI:15378"/>
        <dbReference type="ChEBI" id="CHEBI:30011"/>
        <dbReference type="ChEBI" id="CHEBI:57856"/>
        <dbReference type="ChEBI" id="CHEBI:59789"/>
        <dbReference type="ChEBI" id="CHEBI:61891"/>
        <dbReference type="EC" id="2.1.1.297"/>
    </reaction>
</comment>
<comment type="function">
    <text evidence="5">Methylates the class 1 translation termination release factors RF1/PrfA and RF2/PrfB on the glutamine residue of the universally conserved GGQ motif.</text>
</comment>
<keyword evidence="3 5" id="KW-0949">S-adenosyl-L-methionine</keyword>
<keyword evidence="9" id="KW-1185">Reference proteome</keyword>
<evidence type="ECO:0000313" key="9">
    <source>
        <dbReference type="Proteomes" id="UP000439994"/>
    </source>
</evidence>
<evidence type="ECO:0000259" key="6">
    <source>
        <dbReference type="Pfam" id="PF05175"/>
    </source>
</evidence>
<dbReference type="PROSITE" id="PS00092">
    <property type="entry name" value="N6_MTASE"/>
    <property type="match status" value="1"/>
</dbReference>
<dbReference type="InterPro" id="IPR004556">
    <property type="entry name" value="HemK-like"/>
</dbReference>
<dbReference type="PANTHER" id="PTHR18895:SF74">
    <property type="entry name" value="MTRF1L RELEASE FACTOR GLUTAMINE METHYLTRANSFERASE"/>
    <property type="match status" value="1"/>
</dbReference>
<evidence type="ECO:0000256" key="5">
    <source>
        <dbReference type="HAMAP-Rule" id="MF_02126"/>
    </source>
</evidence>
<dbReference type="EC" id="2.1.1.297" evidence="5"/>
<feature type="binding site" evidence="5">
    <location>
        <position position="191"/>
    </location>
    <ligand>
        <name>S-adenosyl-L-methionine</name>
        <dbReference type="ChEBI" id="CHEBI:59789"/>
    </ligand>
</feature>
<dbReference type="NCBIfam" id="TIGR00536">
    <property type="entry name" value="hemK_fam"/>
    <property type="match status" value="1"/>
</dbReference>
<dbReference type="CDD" id="cd02440">
    <property type="entry name" value="AdoMet_MTases"/>
    <property type="match status" value="1"/>
</dbReference>